<reference evidence="1" key="2">
    <citation type="journal article" date="2014" name="ISME J.">
        <title>Microbial stratification in low pH oxic and suboxic macroscopic growths along an acid mine drainage.</title>
        <authorList>
            <person name="Mendez-Garcia C."/>
            <person name="Mesa V."/>
            <person name="Sprenger R.R."/>
            <person name="Richter M."/>
            <person name="Diez M.S."/>
            <person name="Solano J."/>
            <person name="Bargiela R."/>
            <person name="Golyshina O.V."/>
            <person name="Manteca A."/>
            <person name="Ramos J.L."/>
            <person name="Gallego J.R."/>
            <person name="Llorente I."/>
            <person name="Martins Dos Santos V.A."/>
            <person name="Jensen O.N."/>
            <person name="Pelaez A.I."/>
            <person name="Sanchez J."/>
            <person name="Ferrer M."/>
        </authorList>
    </citation>
    <scope>NUCLEOTIDE SEQUENCE</scope>
</reference>
<evidence type="ECO:0000313" key="1">
    <source>
        <dbReference type="EMBL" id="EQD37854.1"/>
    </source>
</evidence>
<reference evidence="1" key="1">
    <citation type="submission" date="2013-08" db="EMBL/GenBank/DDBJ databases">
        <authorList>
            <person name="Mendez C."/>
            <person name="Richter M."/>
            <person name="Ferrer M."/>
            <person name="Sanchez J."/>
        </authorList>
    </citation>
    <scope>NUCLEOTIDE SEQUENCE</scope>
</reference>
<protein>
    <submittedName>
        <fullName evidence="1">Alpha-amylase</fullName>
    </submittedName>
</protein>
<accession>T1AA95</accession>
<gene>
    <name evidence="1" type="ORF">B1A_17355</name>
</gene>
<feature type="non-terminal residue" evidence="1">
    <location>
        <position position="1"/>
    </location>
</feature>
<name>T1AA95_9ZZZZ</name>
<dbReference type="EMBL" id="AUZX01012770">
    <property type="protein sequence ID" value="EQD37854.1"/>
    <property type="molecule type" value="Genomic_DNA"/>
</dbReference>
<comment type="caution">
    <text evidence="1">The sequence shown here is derived from an EMBL/GenBank/DDBJ whole genome shotgun (WGS) entry which is preliminary data.</text>
</comment>
<dbReference type="AlphaFoldDB" id="T1AA95"/>
<sequence>DLQRSALEAAKKVGRSVRLTEDPELWRDWRRMLTSDHFYYMYVGGNPADRRVHQHFSNYPSPFDAYANYMNALTDLRQRALTASGHRVSPTTE</sequence>
<organism evidence="1">
    <name type="scientific">mine drainage metagenome</name>
    <dbReference type="NCBI Taxonomy" id="410659"/>
    <lineage>
        <taxon>unclassified sequences</taxon>
        <taxon>metagenomes</taxon>
        <taxon>ecological metagenomes</taxon>
    </lineage>
</organism>
<proteinExistence type="predicted"/>